<dbReference type="Pfam" id="PF00078">
    <property type="entry name" value="RVT_1"/>
    <property type="match status" value="1"/>
</dbReference>
<name>A0A6A4DYE9_9STRA</name>
<organism evidence="2 3">
    <name type="scientific">Phytophthora rubi</name>
    <dbReference type="NCBI Taxonomy" id="129364"/>
    <lineage>
        <taxon>Eukaryota</taxon>
        <taxon>Sar</taxon>
        <taxon>Stramenopiles</taxon>
        <taxon>Oomycota</taxon>
        <taxon>Peronosporomycetes</taxon>
        <taxon>Peronosporales</taxon>
        <taxon>Peronosporaceae</taxon>
        <taxon>Phytophthora</taxon>
    </lineage>
</organism>
<dbReference type="InterPro" id="IPR043128">
    <property type="entry name" value="Rev_trsase/Diguanyl_cyclase"/>
</dbReference>
<dbReference type="InterPro" id="IPR043502">
    <property type="entry name" value="DNA/RNA_pol_sf"/>
</dbReference>
<evidence type="ECO:0000313" key="2">
    <source>
        <dbReference type="EMBL" id="KAE9314182.1"/>
    </source>
</evidence>
<dbReference type="PANTHER" id="PTHR24559:SF444">
    <property type="entry name" value="REVERSE TRANSCRIPTASE DOMAIN-CONTAINING PROTEIN"/>
    <property type="match status" value="1"/>
</dbReference>
<evidence type="ECO:0000259" key="1">
    <source>
        <dbReference type="Pfam" id="PF00078"/>
    </source>
</evidence>
<feature type="domain" description="Reverse transcriptase" evidence="1">
    <location>
        <begin position="4"/>
        <end position="62"/>
    </location>
</feature>
<evidence type="ECO:0000313" key="3">
    <source>
        <dbReference type="Proteomes" id="UP000434957"/>
    </source>
</evidence>
<dbReference type="InterPro" id="IPR000477">
    <property type="entry name" value="RT_dom"/>
</dbReference>
<sequence length="193" mass="21573">MLWEWLVMPHGLKNAPATFNRCVTHLLRSVRDFAPSYFDDVFIHSRAVDGKSEVEMHKEHLENLPGVRLIIEVKQKVELRSISQAVSELIALDIMAAEPVMALLTDFKTYWQFFWVADPTDNEGIIESVTICDPSEAFAVIRTLLDLSPSAGVGAEIDLPCFQEPIKRLKISGVLASNGEGGGTSIRESIERY</sequence>
<keyword evidence="3" id="KW-1185">Reference proteome</keyword>
<reference evidence="2 3" key="1">
    <citation type="submission" date="2018-08" db="EMBL/GenBank/DDBJ databases">
        <title>Genomic investigation of the strawberry pathogen Phytophthora fragariae indicates pathogenicity is determined by transcriptional variation in three key races.</title>
        <authorList>
            <person name="Adams T.M."/>
            <person name="Armitage A.D."/>
            <person name="Sobczyk M.K."/>
            <person name="Bates H.J."/>
            <person name="Dunwell J.M."/>
            <person name="Nellist C.F."/>
            <person name="Harrison R.J."/>
        </authorList>
    </citation>
    <scope>NUCLEOTIDE SEQUENCE [LARGE SCALE GENOMIC DNA]</scope>
    <source>
        <strain evidence="2 3">SCRP333</strain>
    </source>
</reference>
<proteinExistence type="predicted"/>
<dbReference type="PANTHER" id="PTHR24559">
    <property type="entry name" value="TRANSPOSON TY3-I GAG-POL POLYPROTEIN"/>
    <property type="match status" value="1"/>
</dbReference>
<dbReference type="Proteomes" id="UP000434957">
    <property type="component" value="Unassembled WGS sequence"/>
</dbReference>
<dbReference type="SUPFAM" id="SSF56672">
    <property type="entry name" value="DNA/RNA polymerases"/>
    <property type="match status" value="1"/>
</dbReference>
<accession>A0A6A4DYE9</accession>
<dbReference type="EMBL" id="QXFT01001617">
    <property type="protein sequence ID" value="KAE9314182.1"/>
    <property type="molecule type" value="Genomic_DNA"/>
</dbReference>
<comment type="caution">
    <text evidence="2">The sequence shown here is derived from an EMBL/GenBank/DDBJ whole genome shotgun (WGS) entry which is preliminary data.</text>
</comment>
<dbReference type="InterPro" id="IPR053134">
    <property type="entry name" value="RNA-dir_DNA_polymerase"/>
</dbReference>
<dbReference type="AlphaFoldDB" id="A0A6A4DYE9"/>
<gene>
    <name evidence="2" type="ORF">PR003_g19315</name>
</gene>
<protein>
    <recommendedName>
        <fullName evidence="1">Reverse transcriptase domain-containing protein</fullName>
    </recommendedName>
</protein>
<dbReference type="Gene3D" id="3.30.70.270">
    <property type="match status" value="1"/>
</dbReference>